<evidence type="ECO:0000313" key="3">
    <source>
        <dbReference type="Proteomes" id="UP000822476"/>
    </source>
</evidence>
<gene>
    <name evidence="2" type="ORF">EG68_03050</name>
</gene>
<keyword evidence="1" id="KW-1133">Transmembrane helix</keyword>
<name>A0A8S9YZ35_9TREM</name>
<dbReference type="EMBL" id="JTDE01001003">
    <property type="protein sequence ID" value="KAF7259862.1"/>
    <property type="molecule type" value="Genomic_DNA"/>
</dbReference>
<evidence type="ECO:0000256" key="1">
    <source>
        <dbReference type="SAM" id="Phobius"/>
    </source>
</evidence>
<dbReference type="AlphaFoldDB" id="A0A8S9YZ35"/>
<reference evidence="2" key="1">
    <citation type="submission" date="2019-07" db="EMBL/GenBank/DDBJ databases">
        <title>Annotation for the trematode Paragonimus miyazaki's.</title>
        <authorList>
            <person name="Choi Y.-J."/>
        </authorList>
    </citation>
    <scope>NUCLEOTIDE SEQUENCE</scope>
    <source>
        <strain evidence="2">Japan</strain>
    </source>
</reference>
<keyword evidence="3" id="KW-1185">Reference proteome</keyword>
<sequence length="102" mass="11433">MCCQLVTYPARFIIFLFSVSLCNTVSWDSVSTLDRLIGPVLHLIISMPVILLLVHFVSDTMSRLMIYTSEAKGSRYPNSTGLTHSVSIGRQFSLRLLTFNCS</sequence>
<keyword evidence="1" id="KW-0472">Membrane</keyword>
<protein>
    <submittedName>
        <fullName evidence="2">Uncharacterized protein</fullName>
    </submittedName>
</protein>
<organism evidence="2 3">
    <name type="scientific">Paragonimus skrjabini miyazakii</name>
    <dbReference type="NCBI Taxonomy" id="59628"/>
    <lineage>
        <taxon>Eukaryota</taxon>
        <taxon>Metazoa</taxon>
        <taxon>Spiralia</taxon>
        <taxon>Lophotrochozoa</taxon>
        <taxon>Platyhelminthes</taxon>
        <taxon>Trematoda</taxon>
        <taxon>Digenea</taxon>
        <taxon>Plagiorchiida</taxon>
        <taxon>Troglotremata</taxon>
        <taxon>Troglotrematidae</taxon>
        <taxon>Paragonimus</taxon>
    </lineage>
</organism>
<comment type="caution">
    <text evidence="2">The sequence shown here is derived from an EMBL/GenBank/DDBJ whole genome shotgun (WGS) entry which is preliminary data.</text>
</comment>
<evidence type="ECO:0000313" key="2">
    <source>
        <dbReference type="EMBL" id="KAF7259862.1"/>
    </source>
</evidence>
<accession>A0A8S9YZ35</accession>
<proteinExistence type="predicted"/>
<keyword evidence="1" id="KW-0812">Transmembrane</keyword>
<feature type="transmembrane region" description="Helical" evidence="1">
    <location>
        <begin position="12"/>
        <end position="30"/>
    </location>
</feature>
<feature type="transmembrane region" description="Helical" evidence="1">
    <location>
        <begin position="36"/>
        <end position="57"/>
    </location>
</feature>
<dbReference type="Proteomes" id="UP000822476">
    <property type="component" value="Unassembled WGS sequence"/>
</dbReference>